<feature type="transmembrane region" description="Helical" evidence="1">
    <location>
        <begin position="65"/>
        <end position="93"/>
    </location>
</feature>
<evidence type="ECO:0000313" key="2">
    <source>
        <dbReference type="EMBL" id="MBC8575868.1"/>
    </source>
</evidence>
<keyword evidence="3" id="KW-1185">Reference proteome</keyword>
<dbReference type="Pfam" id="PF06177">
    <property type="entry name" value="QueT"/>
    <property type="match status" value="1"/>
</dbReference>
<name>A0ABR7NHJ1_9FIRM</name>
<accession>A0ABR7NHJ1</accession>
<dbReference type="InterPro" id="IPR010387">
    <property type="entry name" value="QueT"/>
</dbReference>
<sequence length="180" mass="18602">MKKISVRTLTRCAVIAALYAAVSIAMLPLAFGAVQARVSEALTLLPVLTPLAVPGVTIGCLITNAYGVAAGANILGAADILLGTAATLSAALLTRALRRFTVFGLPLPASLPPVLLNAVVVGGELTWAEANTLHTPLLWINMAQVGLGQLVACTVLGVLLVWTLKKAGLDVRLFGREQAE</sequence>
<dbReference type="PANTHER" id="PTHR40044:SF1">
    <property type="entry name" value="INTEGRAL MEMBRANE PROTEIN"/>
    <property type="match status" value="1"/>
</dbReference>
<evidence type="ECO:0000256" key="1">
    <source>
        <dbReference type="SAM" id="Phobius"/>
    </source>
</evidence>
<organism evidence="2 3">
    <name type="scientific">Yanshouia hominis</name>
    <dbReference type="NCBI Taxonomy" id="2763673"/>
    <lineage>
        <taxon>Bacteria</taxon>
        <taxon>Bacillati</taxon>
        <taxon>Bacillota</taxon>
        <taxon>Clostridia</taxon>
        <taxon>Eubacteriales</taxon>
        <taxon>Oscillospiraceae</taxon>
        <taxon>Yanshouia</taxon>
    </lineage>
</organism>
<dbReference type="Proteomes" id="UP000658131">
    <property type="component" value="Unassembled WGS sequence"/>
</dbReference>
<dbReference type="PIRSF" id="PIRSF031501">
    <property type="entry name" value="QueT"/>
    <property type="match status" value="1"/>
</dbReference>
<feature type="transmembrane region" description="Helical" evidence="1">
    <location>
        <begin position="142"/>
        <end position="164"/>
    </location>
</feature>
<keyword evidence="1" id="KW-0472">Membrane</keyword>
<comment type="caution">
    <text evidence="2">The sequence shown here is derived from an EMBL/GenBank/DDBJ whole genome shotgun (WGS) entry which is preliminary data.</text>
</comment>
<reference evidence="2 3" key="1">
    <citation type="submission" date="2020-08" db="EMBL/GenBank/DDBJ databases">
        <title>Genome public.</title>
        <authorList>
            <person name="Liu C."/>
            <person name="Sun Q."/>
        </authorList>
    </citation>
    <scope>NUCLEOTIDE SEQUENCE [LARGE SCALE GENOMIC DNA]</scope>
    <source>
        <strain evidence="2 3">BX1</strain>
    </source>
</reference>
<protein>
    <submittedName>
        <fullName evidence="2">QueT transporter family protein</fullName>
    </submittedName>
</protein>
<gene>
    <name evidence="2" type="ORF">H8717_05510</name>
</gene>
<dbReference type="RefSeq" id="WP_262399437.1">
    <property type="nucleotide sequence ID" value="NZ_JACRTB010000007.1"/>
</dbReference>
<dbReference type="PANTHER" id="PTHR40044">
    <property type="entry name" value="INTEGRAL MEMBRANE PROTEIN-RELATED"/>
    <property type="match status" value="1"/>
</dbReference>
<dbReference type="EMBL" id="JACRTB010000007">
    <property type="protein sequence ID" value="MBC8575868.1"/>
    <property type="molecule type" value="Genomic_DNA"/>
</dbReference>
<evidence type="ECO:0000313" key="3">
    <source>
        <dbReference type="Proteomes" id="UP000658131"/>
    </source>
</evidence>
<feature type="transmembrane region" description="Helical" evidence="1">
    <location>
        <begin position="100"/>
        <end position="122"/>
    </location>
</feature>
<proteinExistence type="predicted"/>
<keyword evidence="1" id="KW-0812">Transmembrane</keyword>
<keyword evidence="1" id="KW-1133">Transmembrane helix</keyword>